<dbReference type="GO" id="GO:0003714">
    <property type="term" value="F:transcription corepressor activity"/>
    <property type="evidence" value="ECO:0007669"/>
    <property type="project" value="TreeGrafter"/>
</dbReference>
<keyword evidence="2" id="KW-0472">Membrane</keyword>
<dbReference type="PANTHER" id="PTHR12855">
    <property type="entry name" value="DNA METHYLTRANSFERASE 1-ASSOCIATED PROTEIN 1 FAMILY MEMBER"/>
    <property type="match status" value="1"/>
</dbReference>
<sequence>MLEVRNQQAHPLYNYKYDPEYEKIRKFELEKYLMRTKEKTEEEKNLIENLRRIEQVIRKEEREHQTLQKMLKEQIGEDNVYFIFILNKFIQTKDLFEEDCVKIVQTIQEQGKREINNPMESICYLRGKWLNEPLPIPEKMNKKLNIVLSELSVPNDFIATEANEQLFEDLRENIFIMFNYQKTKQKKEMVIKNNQMKKKIQKKKRKKYQKNYHYQTNNYKKAQVNYQKKEMFLLTNKIIKTNQIKKLNNDIIIFLLFKFYISKNFKYNFYFFQIKKQSFNFQINLYFFGFQKQNKNNQIFYNIFFLKKQKIIQIYKTIFFFFWFKQKNQIIEYIFQNLYFIISFQKYKKSIKLNQNTISYYHILYQLILKSEHKNARKCFNYPQYKNYIKNLNQNILYFFFNYFFQFLIYRFMWFIDINRCFFIQCKILLESPASEIQMIFLQTKAMLYNLLMHYFNKSF</sequence>
<dbReference type="OrthoDB" id="19740at2759"/>
<feature type="coiled-coil region" evidence="1">
    <location>
        <begin position="33"/>
        <end position="77"/>
    </location>
</feature>
<evidence type="ECO:0000313" key="4">
    <source>
        <dbReference type="Proteomes" id="UP000008983"/>
    </source>
</evidence>
<keyword evidence="4" id="KW-1185">Reference proteome</keyword>
<dbReference type="STRING" id="857967.G0R549"/>
<dbReference type="InterPro" id="IPR027109">
    <property type="entry name" value="Swc4/Dmap1"/>
</dbReference>
<keyword evidence="2" id="KW-0812">Transmembrane</keyword>
<dbReference type="GO" id="GO:0006338">
    <property type="term" value="P:chromatin remodeling"/>
    <property type="evidence" value="ECO:0007669"/>
    <property type="project" value="InterPro"/>
</dbReference>
<dbReference type="GO" id="GO:0006281">
    <property type="term" value="P:DNA repair"/>
    <property type="evidence" value="ECO:0007669"/>
    <property type="project" value="InterPro"/>
</dbReference>
<evidence type="ECO:0000256" key="1">
    <source>
        <dbReference type="SAM" id="Coils"/>
    </source>
</evidence>
<dbReference type="EMBL" id="GL984360">
    <property type="protein sequence ID" value="EGR27451.1"/>
    <property type="molecule type" value="Genomic_DNA"/>
</dbReference>
<dbReference type="GeneID" id="14903496"/>
<dbReference type="PANTHER" id="PTHR12855:SF10">
    <property type="entry name" value="DNA METHYLTRANSFERASE 1-ASSOCIATED PROTEIN 1"/>
    <property type="match status" value="1"/>
</dbReference>
<dbReference type="RefSeq" id="XP_004024361.1">
    <property type="nucleotide sequence ID" value="XM_004024312.1"/>
</dbReference>
<reference evidence="3 4" key="1">
    <citation type="submission" date="2011-07" db="EMBL/GenBank/DDBJ databases">
        <authorList>
            <person name="Coyne R."/>
            <person name="Brami D."/>
            <person name="Johnson J."/>
            <person name="Hostetler J."/>
            <person name="Hannick L."/>
            <person name="Clark T."/>
            <person name="Cassidy-Hanley D."/>
            <person name="Inman J."/>
        </authorList>
    </citation>
    <scope>NUCLEOTIDE SEQUENCE [LARGE SCALE GENOMIC DNA]</scope>
    <source>
        <strain evidence="3 4">G5</strain>
    </source>
</reference>
<dbReference type="AlphaFoldDB" id="G0R549"/>
<dbReference type="GO" id="GO:0035267">
    <property type="term" value="C:NuA4 histone acetyltransferase complex"/>
    <property type="evidence" value="ECO:0007669"/>
    <property type="project" value="InterPro"/>
</dbReference>
<dbReference type="GO" id="GO:0000122">
    <property type="term" value="P:negative regulation of transcription by RNA polymerase II"/>
    <property type="evidence" value="ECO:0007669"/>
    <property type="project" value="TreeGrafter"/>
</dbReference>
<evidence type="ECO:0000256" key="2">
    <source>
        <dbReference type="SAM" id="Phobius"/>
    </source>
</evidence>
<dbReference type="InParanoid" id="G0R549"/>
<gene>
    <name evidence="3" type="ORF">IMG5_196340</name>
</gene>
<organism evidence="3 4">
    <name type="scientific">Ichthyophthirius multifiliis</name>
    <name type="common">White spot disease agent</name>
    <name type="synonym">Ich</name>
    <dbReference type="NCBI Taxonomy" id="5932"/>
    <lineage>
        <taxon>Eukaryota</taxon>
        <taxon>Sar</taxon>
        <taxon>Alveolata</taxon>
        <taxon>Ciliophora</taxon>
        <taxon>Intramacronucleata</taxon>
        <taxon>Oligohymenophorea</taxon>
        <taxon>Hymenostomatida</taxon>
        <taxon>Ophryoglenina</taxon>
        <taxon>Ichthyophthirius</taxon>
    </lineage>
</organism>
<dbReference type="GO" id="GO:0000812">
    <property type="term" value="C:Swr1 complex"/>
    <property type="evidence" value="ECO:0007669"/>
    <property type="project" value="TreeGrafter"/>
</dbReference>
<feature type="transmembrane region" description="Helical" evidence="2">
    <location>
        <begin position="396"/>
        <end position="416"/>
    </location>
</feature>
<keyword evidence="1" id="KW-0175">Coiled coil</keyword>
<accession>G0R549</accession>
<dbReference type="Proteomes" id="UP000008983">
    <property type="component" value="Unassembled WGS sequence"/>
</dbReference>
<name>G0R549_ICHMU</name>
<keyword evidence="2" id="KW-1133">Transmembrane helix</keyword>
<proteinExistence type="predicted"/>
<protein>
    <submittedName>
        <fullName evidence="3">Uncharacterized protein</fullName>
    </submittedName>
</protein>
<evidence type="ECO:0000313" key="3">
    <source>
        <dbReference type="EMBL" id="EGR27451.1"/>
    </source>
</evidence>
<dbReference type="eggNOG" id="KOG2656">
    <property type="taxonomic scope" value="Eukaryota"/>
</dbReference>